<dbReference type="EMBL" id="GBRH01166200">
    <property type="protein sequence ID" value="JAE31696.1"/>
    <property type="molecule type" value="Transcribed_RNA"/>
</dbReference>
<evidence type="ECO:0000313" key="1">
    <source>
        <dbReference type="EMBL" id="JAE31696.1"/>
    </source>
</evidence>
<reference evidence="1" key="1">
    <citation type="submission" date="2014-09" db="EMBL/GenBank/DDBJ databases">
        <authorList>
            <person name="Magalhaes I.L.F."/>
            <person name="Oliveira U."/>
            <person name="Santos F.R."/>
            <person name="Vidigal T.H.D.A."/>
            <person name="Brescovit A.D."/>
            <person name="Santos A.J."/>
        </authorList>
    </citation>
    <scope>NUCLEOTIDE SEQUENCE</scope>
    <source>
        <tissue evidence="1">Shoot tissue taken approximately 20 cm above the soil surface</tissue>
    </source>
</reference>
<protein>
    <submittedName>
        <fullName evidence="1">Uncharacterized protein</fullName>
    </submittedName>
</protein>
<sequence length="66" mass="8052">MLKPINDVIYQYYGTKKVQQWRRKQRLILGAQMKIRQLLTIKQSELQRVTHKHTWVNNQVSELIFL</sequence>
<proteinExistence type="predicted"/>
<name>A0A0A9HA28_ARUDO</name>
<organism evidence="1">
    <name type="scientific">Arundo donax</name>
    <name type="common">Giant reed</name>
    <name type="synonym">Donax arundinaceus</name>
    <dbReference type="NCBI Taxonomy" id="35708"/>
    <lineage>
        <taxon>Eukaryota</taxon>
        <taxon>Viridiplantae</taxon>
        <taxon>Streptophyta</taxon>
        <taxon>Embryophyta</taxon>
        <taxon>Tracheophyta</taxon>
        <taxon>Spermatophyta</taxon>
        <taxon>Magnoliopsida</taxon>
        <taxon>Liliopsida</taxon>
        <taxon>Poales</taxon>
        <taxon>Poaceae</taxon>
        <taxon>PACMAD clade</taxon>
        <taxon>Arundinoideae</taxon>
        <taxon>Arundineae</taxon>
        <taxon>Arundo</taxon>
    </lineage>
</organism>
<accession>A0A0A9HA28</accession>
<reference evidence="1" key="2">
    <citation type="journal article" date="2015" name="Data Brief">
        <title>Shoot transcriptome of the giant reed, Arundo donax.</title>
        <authorList>
            <person name="Barrero R.A."/>
            <person name="Guerrero F.D."/>
            <person name="Moolhuijzen P."/>
            <person name="Goolsby J.A."/>
            <person name="Tidwell J."/>
            <person name="Bellgard S.E."/>
            <person name="Bellgard M.I."/>
        </authorList>
    </citation>
    <scope>NUCLEOTIDE SEQUENCE</scope>
    <source>
        <tissue evidence="1">Shoot tissue taken approximately 20 cm above the soil surface</tissue>
    </source>
</reference>
<dbReference type="AlphaFoldDB" id="A0A0A9HA28"/>